<proteinExistence type="predicted"/>
<organism evidence="2 3">
    <name type="scientific">Vibrio aestuarianus</name>
    <dbReference type="NCBI Taxonomy" id="28171"/>
    <lineage>
        <taxon>Bacteria</taxon>
        <taxon>Pseudomonadati</taxon>
        <taxon>Pseudomonadota</taxon>
        <taxon>Gammaproteobacteria</taxon>
        <taxon>Vibrionales</taxon>
        <taxon>Vibrionaceae</taxon>
        <taxon>Vibrio</taxon>
    </lineage>
</organism>
<keyword evidence="1" id="KW-0812">Transmembrane</keyword>
<accession>A0A9X4FPE1</accession>
<protein>
    <submittedName>
        <fullName evidence="2">Uncharacterized protein</fullName>
    </submittedName>
</protein>
<evidence type="ECO:0000256" key="1">
    <source>
        <dbReference type="SAM" id="Phobius"/>
    </source>
</evidence>
<gene>
    <name evidence="2" type="ORF">L9W73_16055</name>
</gene>
<dbReference type="RefSeq" id="WP_176312699.1">
    <property type="nucleotide sequence ID" value="NZ_JAKNAP010000090.1"/>
</dbReference>
<dbReference type="EMBL" id="JAKNAP010000090">
    <property type="protein sequence ID" value="MDE1358801.1"/>
    <property type="molecule type" value="Genomic_DNA"/>
</dbReference>
<sequence length="178" mass="19558">MSETTIAFWSMIGTWVAGIGTISAVVTSLWLARKQGKIDLNVIAGHRQIVTVGSEDIPDYCMIKVTNRGVRPANITNVGWEYGSLTKKNHLIQLFGFPESDDIPKVLNEGEDACFLIPFSNSLSEGTWITTFPKQLTPSGIKSLKVCVYTSVGQAFKVKVEKGLKEQFLDSLASEKQS</sequence>
<keyword evidence="1" id="KW-0472">Membrane</keyword>
<keyword evidence="1" id="KW-1133">Transmembrane helix</keyword>
<name>A0A9X4FPE1_9VIBR</name>
<reference evidence="2" key="1">
    <citation type="submission" date="2022-02" db="EMBL/GenBank/DDBJ databases">
        <title>Emergence and expansion in Europe of a Vibrio aestuarianus clonal complex pathogenic for oysters.</title>
        <authorList>
            <person name="Mesnil A."/>
            <person name="Travers M.-A."/>
        </authorList>
    </citation>
    <scope>NUCLEOTIDE SEQUENCE</scope>
    <source>
        <strain evidence="2">151-ITT-15-cp-1</strain>
    </source>
</reference>
<feature type="transmembrane region" description="Helical" evidence="1">
    <location>
        <begin position="6"/>
        <end position="31"/>
    </location>
</feature>
<dbReference type="Proteomes" id="UP001140973">
    <property type="component" value="Unassembled WGS sequence"/>
</dbReference>
<evidence type="ECO:0000313" key="3">
    <source>
        <dbReference type="Proteomes" id="UP001140973"/>
    </source>
</evidence>
<dbReference type="AlphaFoldDB" id="A0A9X4FPE1"/>
<evidence type="ECO:0000313" key="2">
    <source>
        <dbReference type="EMBL" id="MDE1358801.1"/>
    </source>
</evidence>
<comment type="caution">
    <text evidence="2">The sequence shown here is derived from an EMBL/GenBank/DDBJ whole genome shotgun (WGS) entry which is preliminary data.</text>
</comment>